<dbReference type="AlphaFoldDB" id="A0A6B0GSC9"/>
<name>A0A6B0GSC9_9EURY</name>
<dbReference type="PANTHER" id="PTHR30221">
    <property type="entry name" value="SMALL-CONDUCTANCE MECHANOSENSITIVE CHANNEL"/>
    <property type="match status" value="1"/>
</dbReference>
<reference evidence="2 3" key="1">
    <citation type="submission" date="2019-12" db="EMBL/GenBank/DDBJ databases">
        <title>Halocatena pleomorpha gen. nov. sp. nov., an extremely halophilic archaeon of family Halobacteriaceae isolated from saltpan soil.</title>
        <authorList>
            <person name="Pal Y."/>
            <person name="Verma A."/>
            <person name="Krishnamurthi S."/>
            <person name="Kumar P."/>
        </authorList>
    </citation>
    <scope>NUCLEOTIDE SEQUENCE [LARGE SCALE GENOMIC DNA]</scope>
    <source>
        <strain evidence="2 3">JCM 16495</strain>
    </source>
</reference>
<organism evidence="2 3">
    <name type="scientific">Halomarina oriensis</name>
    <dbReference type="NCBI Taxonomy" id="671145"/>
    <lineage>
        <taxon>Archaea</taxon>
        <taxon>Methanobacteriati</taxon>
        <taxon>Methanobacteriota</taxon>
        <taxon>Stenosarchaea group</taxon>
        <taxon>Halobacteria</taxon>
        <taxon>Halobacteriales</taxon>
        <taxon>Natronomonadaceae</taxon>
        <taxon>Halomarina</taxon>
    </lineage>
</organism>
<dbReference type="EMBL" id="WSZK01000015">
    <property type="protein sequence ID" value="MWG34588.1"/>
    <property type="molecule type" value="Genomic_DNA"/>
</dbReference>
<dbReference type="OrthoDB" id="268811at2157"/>
<protein>
    <recommendedName>
        <fullName evidence="4">Mechanosensitive ion channel</fullName>
    </recommendedName>
</protein>
<feature type="transmembrane region" description="Helical" evidence="1">
    <location>
        <begin position="91"/>
        <end position="114"/>
    </location>
</feature>
<feature type="transmembrane region" description="Helical" evidence="1">
    <location>
        <begin position="154"/>
        <end position="177"/>
    </location>
</feature>
<dbReference type="InterPro" id="IPR008910">
    <property type="entry name" value="MSC_TM_helix"/>
</dbReference>
<keyword evidence="1" id="KW-0472">Membrane</keyword>
<dbReference type="RefSeq" id="WP_158204252.1">
    <property type="nucleotide sequence ID" value="NZ_WSZK01000015.1"/>
</dbReference>
<accession>A0A6B0GSC9</accession>
<comment type="caution">
    <text evidence="2">The sequence shown here is derived from an EMBL/GenBank/DDBJ whole genome shotgun (WGS) entry which is preliminary data.</text>
</comment>
<dbReference type="Pfam" id="PF05552">
    <property type="entry name" value="MS_channel_1st_1"/>
    <property type="match status" value="2"/>
</dbReference>
<dbReference type="Gene3D" id="1.10.287.1260">
    <property type="match status" value="2"/>
</dbReference>
<evidence type="ECO:0000313" key="2">
    <source>
        <dbReference type="EMBL" id="MWG34588.1"/>
    </source>
</evidence>
<keyword evidence="3" id="KW-1185">Reference proteome</keyword>
<feature type="transmembrane region" description="Helical" evidence="1">
    <location>
        <begin position="120"/>
        <end position="142"/>
    </location>
</feature>
<dbReference type="Proteomes" id="UP000451471">
    <property type="component" value="Unassembled WGS sequence"/>
</dbReference>
<feature type="transmembrane region" description="Helical" evidence="1">
    <location>
        <begin position="20"/>
        <end position="44"/>
    </location>
</feature>
<proteinExistence type="predicted"/>
<evidence type="ECO:0000256" key="1">
    <source>
        <dbReference type="SAM" id="Phobius"/>
    </source>
</evidence>
<dbReference type="GO" id="GO:0008381">
    <property type="term" value="F:mechanosensitive monoatomic ion channel activity"/>
    <property type="evidence" value="ECO:0007669"/>
    <property type="project" value="InterPro"/>
</dbReference>
<dbReference type="PANTHER" id="PTHR30221:SF1">
    <property type="entry name" value="SMALL-CONDUCTANCE MECHANOSENSITIVE CHANNEL"/>
    <property type="match status" value="1"/>
</dbReference>
<evidence type="ECO:0008006" key="4">
    <source>
        <dbReference type="Google" id="ProtNLM"/>
    </source>
</evidence>
<evidence type="ECO:0000313" key="3">
    <source>
        <dbReference type="Proteomes" id="UP000451471"/>
    </source>
</evidence>
<gene>
    <name evidence="2" type="ORF">GQS65_08810</name>
</gene>
<dbReference type="InterPro" id="IPR045275">
    <property type="entry name" value="MscS_archaea/bacteria_type"/>
</dbReference>
<sequence>MNGATHVILQVEIPQFLQETVAQTIAFVPNLVGALVVLLIGWVVGRVVRRIVSGVTDRVELDRLVLNTPIGSILGGTEDAVSNAFGTLAAWFVYAVALLAAADVLDVAVLSQWIATVVSYLPAFVAGLLIIVLGFVVADFVGDAIERTRAATRTAYTSWFATGVRLFLYFVVITVGLDTMGVDVTLLTTVATALAIGVAVAIGLGGGLAIGLGGREYVADNVDRWMRRAKHVTPPPDGQSEESTPISD</sequence>
<feature type="transmembrane region" description="Helical" evidence="1">
    <location>
        <begin position="189"/>
        <end position="212"/>
    </location>
</feature>
<keyword evidence="1" id="KW-0812">Transmembrane</keyword>
<keyword evidence="1" id="KW-1133">Transmembrane helix</keyword>